<name>A0A7W9KJE9_9PSEU</name>
<keyword evidence="2" id="KW-1185">Reference proteome</keyword>
<protein>
    <submittedName>
        <fullName evidence="1">Uncharacterized protein</fullName>
    </submittedName>
</protein>
<dbReference type="EMBL" id="JACHIR010000001">
    <property type="protein sequence ID" value="MBB5893701.1"/>
    <property type="molecule type" value="Genomic_DNA"/>
</dbReference>
<reference evidence="1 2" key="1">
    <citation type="submission" date="2020-08" db="EMBL/GenBank/DDBJ databases">
        <title>Sequencing the genomes of 1000 actinobacteria strains.</title>
        <authorList>
            <person name="Klenk H.-P."/>
        </authorList>
    </citation>
    <scope>NUCLEOTIDE SEQUENCE [LARGE SCALE GENOMIC DNA]</scope>
    <source>
        <strain evidence="1 2">DSM 43851</strain>
    </source>
</reference>
<accession>A0A7W9KJE9</accession>
<dbReference type="RefSeq" id="WP_184865167.1">
    <property type="nucleotide sequence ID" value="NZ_BAAAWY010000034.1"/>
</dbReference>
<evidence type="ECO:0000313" key="2">
    <source>
        <dbReference type="Proteomes" id="UP000585638"/>
    </source>
</evidence>
<sequence length="74" mass="8349">MTGPFIWWHSRYDDQVHAFPLAQITEVGRGILAARCAHSAHRDLIVDTADGMRCFRCVLLVNCPESPARATPIW</sequence>
<proteinExistence type="predicted"/>
<evidence type="ECO:0000313" key="1">
    <source>
        <dbReference type="EMBL" id="MBB5893701.1"/>
    </source>
</evidence>
<dbReference type="AlphaFoldDB" id="A0A7W9KJE9"/>
<comment type="caution">
    <text evidence="1">The sequence shown here is derived from an EMBL/GenBank/DDBJ whole genome shotgun (WGS) entry which is preliminary data.</text>
</comment>
<organism evidence="1 2">
    <name type="scientific">Kutzneria kofuensis</name>
    <dbReference type="NCBI Taxonomy" id="103725"/>
    <lineage>
        <taxon>Bacteria</taxon>
        <taxon>Bacillati</taxon>
        <taxon>Actinomycetota</taxon>
        <taxon>Actinomycetes</taxon>
        <taxon>Pseudonocardiales</taxon>
        <taxon>Pseudonocardiaceae</taxon>
        <taxon>Kutzneria</taxon>
    </lineage>
</organism>
<gene>
    <name evidence="1" type="ORF">BJ998_004897</name>
</gene>
<dbReference type="Proteomes" id="UP000585638">
    <property type="component" value="Unassembled WGS sequence"/>
</dbReference>